<dbReference type="STRING" id="1198245.SAMN05444858_11647"/>
<organism evidence="7 8">
    <name type="scientific">Micromonospora avicenniae</name>
    <dbReference type="NCBI Taxonomy" id="1198245"/>
    <lineage>
        <taxon>Bacteria</taxon>
        <taxon>Bacillati</taxon>
        <taxon>Actinomycetota</taxon>
        <taxon>Actinomycetes</taxon>
        <taxon>Micromonosporales</taxon>
        <taxon>Micromonosporaceae</taxon>
        <taxon>Micromonospora</taxon>
    </lineage>
</organism>
<dbReference type="Gene3D" id="2.60.120.260">
    <property type="entry name" value="Galactose-binding domain-like"/>
    <property type="match status" value="1"/>
</dbReference>
<protein>
    <submittedName>
        <fullName evidence="7">Hyaluronoglucosaminidase</fullName>
    </submittedName>
</protein>
<comment type="similarity">
    <text evidence="3">Belongs to the glycosyl hydrolase 84 family.</text>
</comment>
<evidence type="ECO:0000313" key="7">
    <source>
        <dbReference type="EMBL" id="SIR73852.1"/>
    </source>
</evidence>
<dbReference type="RefSeq" id="WP_139338085.1">
    <property type="nucleotide sequence ID" value="NZ_FTNF01000016.1"/>
</dbReference>
<dbReference type="InterPro" id="IPR015882">
    <property type="entry name" value="HEX_bac_N"/>
</dbReference>
<evidence type="ECO:0000256" key="2">
    <source>
        <dbReference type="ARBA" id="ARBA00023295"/>
    </source>
</evidence>
<dbReference type="GO" id="GO:1901135">
    <property type="term" value="P:carbohydrate derivative metabolic process"/>
    <property type="evidence" value="ECO:0007669"/>
    <property type="project" value="UniProtKB-ARBA"/>
</dbReference>
<dbReference type="Pfam" id="PF00754">
    <property type="entry name" value="F5_F8_type_C"/>
    <property type="match status" value="1"/>
</dbReference>
<keyword evidence="1 3" id="KW-0378">Hydrolase</keyword>
<dbReference type="Pfam" id="PF21774">
    <property type="entry name" value="NagJ_C"/>
    <property type="match status" value="1"/>
</dbReference>
<proteinExistence type="inferred from homology"/>
<keyword evidence="4" id="KW-0732">Signal</keyword>
<dbReference type="InterPro" id="IPR029018">
    <property type="entry name" value="Hex-like_dom2"/>
</dbReference>
<dbReference type="InterPro" id="IPR051822">
    <property type="entry name" value="Glycosyl_Hydrolase_84"/>
</dbReference>
<dbReference type="SUPFAM" id="SSF51445">
    <property type="entry name" value="(Trans)glycosidases"/>
    <property type="match status" value="1"/>
</dbReference>
<reference evidence="7 8" key="1">
    <citation type="submission" date="2017-01" db="EMBL/GenBank/DDBJ databases">
        <authorList>
            <person name="Mah S.A."/>
            <person name="Swanson W.J."/>
            <person name="Moy G.W."/>
            <person name="Vacquier V.D."/>
        </authorList>
    </citation>
    <scope>NUCLEOTIDE SEQUENCE [LARGE SCALE GENOMIC DNA]</scope>
    <source>
        <strain evidence="7 8">DSM 45758</strain>
    </source>
</reference>
<evidence type="ECO:0000259" key="6">
    <source>
        <dbReference type="PROSITE" id="PS52009"/>
    </source>
</evidence>
<dbReference type="PROSITE" id="PS50022">
    <property type="entry name" value="FA58C_3"/>
    <property type="match status" value="1"/>
</dbReference>
<gene>
    <name evidence="7" type="ORF">SAMN05444858_11647</name>
</gene>
<dbReference type="GO" id="GO:0005975">
    <property type="term" value="P:carbohydrate metabolic process"/>
    <property type="evidence" value="ECO:0007669"/>
    <property type="project" value="UniProtKB-ARBA"/>
</dbReference>
<name>A0A1N7DDG9_9ACTN</name>
<feature type="active site" description="Proton donor" evidence="3">
    <location>
        <position position="301"/>
    </location>
</feature>
<accession>A0A1N7DDG9</accession>
<dbReference type="Pfam" id="PF02838">
    <property type="entry name" value="Glyco_hydro_20b"/>
    <property type="match status" value="1"/>
</dbReference>
<feature type="domain" description="F5/8 type C" evidence="5">
    <location>
        <begin position="649"/>
        <end position="788"/>
    </location>
</feature>
<dbReference type="Gene3D" id="3.20.20.80">
    <property type="entry name" value="Glycosidases"/>
    <property type="match status" value="1"/>
</dbReference>
<dbReference type="Proteomes" id="UP000186004">
    <property type="component" value="Unassembled WGS sequence"/>
</dbReference>
<evidence type="ECO:0000313" key="8">
    <source>
        <dbReference type="Proteomes" id="UP000186004"/>
    </source>
</evidence>
<evidence type="ECO:0000256" key="1">
    <source>
        <dbReference type="ARBA" id="ARBA00022801"/>
    </source>
</evidence>
<dbReference type="EMBL" id="FTNF01000016">
    <property type="protein sequence ID" value="SIR73852.1"/>
    <property type="molecule type" value="Genomic_DNA"/>
</dbReference>
<dbReference type="GO" id="GO:0015929">
    <property type="term" value="F:hexosaminidase activity"/>
    <property type="evidence" value="ECO:0007669"/>
    <property type="project" value="UniProtKB-ARBA"/>
</dbReference>
<dbReference type="SUPFAM" id="SSF55545">
    <property type="entry name" value="beta-N-acetylhexosaminidase-like domain"/>
    <property type="match status" value="1"/>
</dbReference>
<dbReference type="AlphaFoldDB" id="A0A1N7DDG9"/>
<feature type="chain" id="PRO_5012252863" evidence="4">
    <location>
        <begin position="33"/>
        <end position="790"/>
    </location>
</feature>
<dbReference type="InterPro" id="IPR017853">
    <property type="entry name" value="GH"/>
</dbReference>
<dbReference type="SUPFAM" id="SSF140657">
    <property type="entry name" value="Hyaluronidase post-catalytic domain-like"/>
    <property type="match status" value="1"/>
</dbReference>
<dbReference type="PANTHER" id="PTHR13170">
    <property type="entry name" value="O-GLCNACASE"/>
    <property type="match status" value="1"/>
</dbReference>
<dbReference type="InterPro" id="IPR008979">
    <property type="entry name" value="Galactose-bd-like_sf"/>
</dbReference>
<evidence type="ECO:0000256" key="3">
    <source>
        <dbReference type="PROSITE-ProRule" id="PRU01353"/>
    </source>
</evidence>
<dbReference type="PROSITE" id="PS52009">
    <property type="entry name" value="GH84"/>
    <property type="match status" value="1"/>
</dbReference>
<dbReference type="InterPro" id="IPR000421">
    <property type="entry name" value="FA58C"/>
</dbReference>
<keyword evidence="2 3" id="KW-0326">Glycosidase</keyword>
<sequence length="790" mass="85469">MRTHPRLSRRLAGVATATLTGALLAVPAPVTGAPPAGPLPQITPVPQQISRSGPDVVVPGRVELVVGSGTDDPARQLLVDLLRSHGADRVDLVAEPSGRAPLSIRLGPADRADVAAALQSAVPEHAEAYALNVTRSGAPLGRVALGGADAAGQYYAVQTLRQLFVPSPDGGWRIAGATVRDYPAMPLRGTIEGFYGQPWSHHERLNQLAFYGAVKANTYIYAPKDDPYHRERWREAYPATKLAELSELVDQAAAHHVRFTFALSPGNTICYSGAADRSALLAKFQSMYDIGVRAYSIPLDDISLRFNCPEDSARYGAANQGSVGRAQAELLSYVQDAFVDTHEGTQALQTVPTQYGDLTETSYKQSWRAYLDPEVVVMWTGTAVVPPSITISQAEQVSQLFGRKVFVWDNYPVNDYGNTSGRLLLAPYDKREAGLSEHLAGIVSNPMNQAAASKIAIFGFADFTWNDRDYDPARNWREAMRHLSGGDPAATQALLVFGDLNHLAPSFGAPWQPQAPVLDAAIQAFWTAWKAGDRSAALSGLRRYVDQITTAPAAIRAGAVDPDFVSDARPWLDATELWGQATQRMLDALRARLDGDEPGSDALAVQSQELQDQARAVVVDPPDNTWGRAPVRIADGVLDTFLMRAQFALDLWELGDVENLAIGGMATASSVEQDLDRLAARFVNDGDNGTRWASGYSDTEWVQVELAEPAVVSAVTVNWESACATSYRIQTSADGADWQTVQDVTDSSCALDVVRLNDDTPIRFVRMQGVDRKTTWGYSIYELGVYGAAG</sequence>
<dbReference type="OrthoDB" id="9760892at2"/>
<dbReference type="Pfam" id="PF07555">
    <property type="entry name" value="NAGidase"/>
    <property type="match status" value="1"/>
</dbReference>
<dbReference type="InterPro" id="IPR049019">
    <property type="entry name" value="NagJ-like_helical"/>
</dbReference>
<feature type="signal peptide" evidence="4">
    <location>
        <begin position="1"/>
        <end position="32"/>
    </location>
</feature>
<dbReference type="SUPFAM" id="SSF49785">
    <property type="entry name" value="Galactose-binding domain-like"/>
    <property type="match status" value="1"/>
</dbReference>
<keyword evidence="8" id="KW-1185">Reference proteome</keyword>
<feature type="domain" description="GH84" evidence="6">
    <location>
        <begin position="186"/>
        <end position="468"/>
    </location>
</feature>
<dbReference type="Gene3D" id="3.30.379.10">
    <property type="entry name" value="Chitobiase/beta-hexosaminidase domain 2-like"/>
    <property type="match status" value="1"/>
</dbReference>
<evidence type="ECO:0000259" key="5">
    <source>
        <dbReference type="PROSITE" id="PS50022"/>
    </source>
</evidence>
<dbReference type="PANTHER" id="PTHR13170:SF16">
    <property type="entry name" value="PROTEIN O-GLCNACASE"/>
    <property type="match status" value="1"/>
</dbReference>
<dbReference type="Gene3D" id="1.20.58.460">
    <property type="entry name" value="Hyaluronidase post-catalytic domain-like"/>
    <property type="match status" value="1"/>
</dbReference>
<evidence type="ECO:0000256" key="4">
    <source>
        <dbReference type="SAM" id="SignalP"/>
    </source>
</evidence>
<dbReference type="InterPro" id="IPR011496">
    <property type="entry name" value="O-GlcNAcase_cat"/>
</dbReference>